<dbReference type="InterPro" id="IPR010620">
    <property type="entry name" value="SBBP_repeat"/>
</dbReference>
<evidence type="ECO:0000313" key="1">
    <source>
        <dbReference type="EMBL" id="BDA78559.1"/>
    </source>
</evidence>
<evidence type="ECO:0000313" key="2">
    <source>
        <dbReference type="Proteomes" id="UP000245263"/>
    </source>
</evidence>
<organism evidence="1 2">
    <name type="scientific">Leptospira kobayashii</name>
    <dbReference type="NCBI Taxonomy" id="1917830"/>
    <lineage>
        <taxon>Bacteria</taxon>
        <taxon>Pseudomonadati</taxon>
        <taxon>Spirochaetota</taxon>
        <taxon>Spirochaetia</taxon>
        <taxon>Leptospirales</taxon>
        <taxon>Leptospiraceae</taxon>
        <taxon>Leptospira</taxon>
    </lineage>
</organism>
<sequence>MTLGLCLALFSGCNSPSDDKAIGALIPFLQGSGTSSSTNTSTPTDTSTTTTCGTAVLLGASGKTTYGQGITSDSSGNVYITGYTNGNLGGQTLTGNQDIFLAKYDSGGTKR</sequence>
<evidence type="ECO:0008006" key="3">
    <source>
        <dbReference type="Google" id="ProtNLM"/>
    </source>
</evidence>
<dbReference type="Pfam" id="PF06739">
    <property type="entry name" value="SBBP"/>
    <property type="match status" value="1"/>
</dbReference>
<protein>
    <recommendedName>
        <fullName evidence="3">Beta-propeller repeat protein</fullName>
    </recommendedName>
</protein>
<accession>A0ABM7UIS4</accession>
<name>A0ABM7UIS4_9LEPT</name>
<reference evidence="1 2" key="1">
    <citation type="submission" date="2021-08" db="EMBL/GenBank/DDBJ databases">
        <title>Complete genome sequence of Leptospira kobayashii strain E30.</title>
        <authorList>
            <person name="Nakao R."/>
            <person name="Nakamura S."/>
            <person name="Masuzawa T."/>
            <person name="Koizumi N."/>
        </authorList>
    </citation>
    <scope>NUCLEOTIDE SEQUENCE [LARGE SCALE GENOMIC DNA]</scope>
    <source>
        <strain evidence="1 2">E30</strain>
    </source>
</reference>
<dbReference type="EMBL" id="AP025028">
    <property type="protein sequence ID" value="BDA78559.1"/>
    <property type="molecule type" value="Genomic_DNA"/>
</dbReference>
<proteinExistence type="predicted"/>
<gene>
    <name evidence="1" type="ORF">LPTSP3_g14890</name>
</gene>
<dbReference type="Proteomes" id="UP000245263">
    <property type="component" value="Chromosome 1"/>
</dbReference>
<keyword evidence="2" id="KW-1185">Reference proteome</keyword>